<dbReference type="InParanoid" id="A0A1C7N4J0"/>
<organism evidence="1 2">
    <name type="scientific">Choanephora cucurbitarum</name>
    <dbReference type="NCBI Taxonomy" id="101091"/>
    <lineage>
        <taxon>Eukaryota</taxon>
        <taxon>Fungi</taxon>
        <taxon>Fungi incertae sedis</taxon>
        <taxon>Mucoromycota</taxon>
        <taxon>Mucoromycotina</taxon>
        <taxon>Mucoromycetes</taxon>
        <taxon>Mucorales</taxon>
        <taxon>Mucorineae</taxon>
        <taxon>Choanephoraceae</taxon>
        <taxon>Choanephoroideae</taxon>
        <taxon>Choanephora</taxon>
    </lineage>
</organism>
<dbReference type="OrthoDB" id="413572at2759"/>
<accession>A0A1C7N4J0</accession>
<gene>
    <name evidence="1" type="ORF">A0J61_07924</name>
</gene>
<dbReference type="AlphaFoldDB" id="A0A1C7N4J0"/>
<dbReference type="STRING" id="101091.A0A1C7N4J0"/>
<proteinExistence type="predicted"/>
<comment type="caution">
    <text evidence="1">The sequence shown here is derived from an EMBL/GenBank/DDBJ whole genome shotgun (WGS) entry which is preliminary data.</text>
</comment>
<name>A0A1C7N4J0_9FUNG</name>
<sequence length="248" mass="28176">MLGKLLCEWDPRSRYQYGELILPVILSGTLNELPTVQTTCKNSLSKVGLSCTQDLVGAGVLDAFPADEKEAEKIGLQHLVHMCYDKSAVYLIEQSTSFVQIRQETGLRSLKLLLEYATVDDLVRSIRKLMQCLLRVFATAENQTDIQEQVYAILMLLIDRLPSPEICLEALTLKLDRKRLVNEADGLPSDMTVRTVILFLERILTLINLSESETKRILSIVEKPYLKDYMNAETIEKKQQLVYSLHKA</sequence>
<evidence type="ECO:0000313" key="2">
    <source>
        <dbReference type="Proteomes" id="UP000093000"/>
    </source>
</evidence>
<dbReference type="Proteomes" id="UP000093000">
    <property type="component" value="Unassembled WGS sequence"/>
</dbReference>
<evidence type="ECO:0000313" key="1">
    <source>
        <dbReference type="EMBL" id="OBZ84032.1"/>
    </source>
</evidence>
<reference evidence="1 2" key="1">
    <citation type="submission" date="2016-03" db="EMBL/GenBank/DDBJ databases">
        <title>Choanephora cucurbitarum.</title>
        <authorList>
            <person name="Min B."/>
            <person name="Park H."/>
            <person name="Park J.-H."/>
            <person name="Shin H.-D."/>
            <person name="Choi I.-G."/>
        </authorList>
    </citation>
    <scope>NUCLEOTIDE SEQUENCE [LARGE SCALE GENOMIC DNA]</scope>
    <source>
        <strain evidence="1 2">KUS-F28377</strain>
    </source>
</reference>
<protein>
    <submittedName>
        <fullName evidence="1">Uncharacterized protein</fullName>
    </submittedName>
</protein>
<dbReference type="EMBL" id="LUGH01000567">
    <property type="protein sequence ID" value="OBZ84032.1"/>
    <property type="molecule type" value="Genomic_DNA"/>
</dbReference>
<keyword evidence="2" id="KW-1185">Reference proteome</keyword>